<evidence type="ECO:0000313" key="1">
    <source>
        <dbReference type="EMBL" id="KAH8004524.1"/>
    </source>
</evidence>
<gene>
    <name evidence="1" type="ORF">K3G42_013274</name>
</gene>
<evidence type="ECO:0000313" key="2">
    <source>
        <dbReference type="Proteomes" id="UP000827872"/>
    </source>
</evidence>
<reference evidence="1" key="1">
    <citation type="submission" date="2021-08" db="EMBL/GenBank/DDBJ databases">
        <title>The first chromosome-level gecko genome reveals the dynamic sex chromosomes of Neotropical dwarf geckos (Sphaerodactylidae: Sphaerodactylus).</title>
        <authorList>
            <person name="Pinto B.J."/>
            <person name="Keating S.E."/>
            <person name="Gamble T."/>
        </authorList>
    </citation>
    <scope>NUCLEOTIDE SEQUENCE</scope>
    <source>
        <strain evidence="1">TG3544</strain>
    </source>
</reference>
<dbReference type="Proteomes" id="UP000827872">
    <property type="component" value="Linkage Group LG04"/>
</dbReference>
<comment type="caution">
    <text evidence="1">The sequence shown here is derived from an EMBL/GenBank/DDBJ whole genome shotgun (WGS) entry which is preliminary data.</text>
</comment>
<name>A0ACB8FHH5_9SAUR</name>
<dbReference type="EMBL" id="CM037617">
    <property type="protein sequence ID" value="KAH8004524.1"/>
    <property type="molecule type" value="Genomic_DNA"/>
</dbReference>
<keyword evidence="2" id="KW-1185">Reference proteome</keyword>
<sequence length="195" mass="22107">MIGAKQLELCQRLYKLHFQLLLLFQSYCKLIGQVHEVSTVPELLNMSRELSELKKNLKEASAAIANDPLIIECGTSGPLFTSTEVAIQSMLECLKNNELEKALYQIRECRNLWPNDIFGSRTDDEVQTLLNIYFRHQTLGQSGTYALVGSNQSLSEICTKLMELNIEIRDMIRRAQSYRVINTFLPDSSVSGTSL</sequence>
<protein>
    <submittedName>
        <fullName evidence="1">Uncharacterized protein</fullName>
    </submittedName>
</protein>
<accession>A0ACB8FHH5</accession>
<organism evidence="1 2">
    <name type="scientific">Sphaerodactylus townsendi</name>
    <dbReference type="NCBI Taxonomy" id="933632"/>
    <lineage>
        <taxon>Eukaryota</taxon>
        <taxon>Metazoa</taxon>
        <taxon>Chordata</taxon>
        <taxon>Craniata</taxon>
        <taxon>Vertebrata</taxon>
        <taxon>Euteleostomi</taxon>
        <taxon>Lepidosauria</taxon>
        <taxon>Squamata</taxon>
        <taxon>Bifurcata</taxon>
        <taxon>Gekkota</taxon>
        <taxon>Sphaerodactylidae</taxon>
        <taxon>Sphaerodactylus</taxon>
    </lineage>
</organism>
<proteinExistence type="predicted"/>